<gene>
    <name evidence="3" type="ORF">PSU4_25000</name>
</gene>
<dbReference type="AlphaFoldDB" id="A0A511DFI0"/>
<dbReference type="EMBL" id="BJVJ01000020">
    <property type="protein sequence ID" value="GEL23546.1"/>
    <property type="molecule type" value="Genomic_DNA"/>
</dbReference>
<comment type="caution">
    <text evidence="3">The sequence shown here is derived from an EMBL/GenBank/DDBJ whole genome shotgun (WGS) entry which is preliminary data.</text>
</comment>
<dbReference type="OrthoDB" id="9799122at2"/>
<dbReference type="Gene3D" id="1.25.40.10">
    <property type="entry name" value="Tetratricopeptide repeat domain"/>
    <property type="match status" value="1"/>
</dbReference>
<feature type="repeat" description="TPR" evidence="1">
    <location>
        <begin position="57"/>
        <end position="90"/>
    </location>
</feature>
<dbReference type="Proteomes" id="UP000321685">
    <property type="component" value="Unassembled WGS sequence"/>
</dbReference>
<name>A0A511DFI0_9PSEU</name>
<keyword evidence="4" id="KW-1185">Reference proteome</keyword>
<reference evidence="3 4" key="1">
    <citation type="submission" date="2019-07" db="EMBL/GenBank/DDBJ databases">
        <title>Whole genome shotgun sequence of Pseudonocardia sulfidoxydans NBRC 16205.</title>
        <authorList>
            <person name="Hosoyama A."/>
            <person name="Uohara A."/>
            <person name="Ohji S."/>
            <person name="Ichikawa N."/>
        </authorList>
    </citation>
    <scope>NUCLEOTIDE SEQUENCE [LARGE SCALE GENOMIC DNA]</scope>
    <source>
        <strain evidence="3 4">NBRC 16205</strain>
    </source>
</reference>
<feature type="compositionally biased region" description="Basic and acidic residues" evidence="2">
    <location>
        <begin position="7"/>
        <end position="16"/>
    </location>
</feature>
<dbReference type="SMART" id="SM00028">
    <property type="entry name" value="TPR"/>
    <property type="match status" value="2"/>
</dbReference>
<feature type="region of interest" description="Disordered" evidence="2">
    <location>
        <begin position="1"/>
        <end position="22"/>
    </location>
</feature>
<evidence type="ECO:0000313" key="3">
    <source>
        <dbReference type="EMBL" id="GEL23546.1"/>
    </source>
</evidence>
<proteinExistence type="predicted"/>
<accession>A0A511DFI0</accession>
<keyword evidence="1" id="KW-0802">TPR repeat</keyword>
<evidence type="ECO:0000256" key="1">
    <source>
        <dbReference type="PROSITE-ProRule" id="PRU00339"/>
    </source>
</evidence>
<dbReference type="SUPFAM" id="SSF48452">
    <property type="entry name" value="TPR-like"/>
    <property type="match status" value="1"/>
</dbReference>
<sequence length="145" mass="16085">MTTPHGSHAEEPDEARSGTGPDVFASFRRAERLLSDRRPLDALQALGPVLDCEPDDVSVQLLAGRAYFDSAQLHRAEQAFTRVLELDPADHYARFALGKTLQRQARLPEALAQYKMAAAMDPRPEYQEALGELRARVAMDRAEPA</sequence>
<evidence type="ECO:0000313" key="4">
    <source>
        <dbReference type="Proteomes" id="UP000321685"/>
    </source>
</evidence>
<dbReference type="Pfam" id="PF13432">
    <property type="entry name" value="TPR_16"/>
    <property type="match status" value="1"/>
</dbReference>
<dbReference type="InterPro" id="IPR019734">
    <property type="entry name" value="TPR_rpt"/>
</dbReference>
<organism evidence="3 4">
    <name type="scientific">Pseudonocardia sulfidoxydans NBRC 16205</name>
    <dbReference type="NCBI Taxonomy" id="1223511"/>
    <lineage>
        <taxon>Bacteria</taxon>
        <taxon>Bacillati</taxon>
        <taxon>Actinomycetota</taxon>
        <taxon>Actinomycetes</taxon>
        <taxon>Pseudonocardiales</taxon>
        <taxon>Pseudonocardiaceae</taxon>
        <taxon>Pseudonocardia</taxon>
    </lineage>
</organism>
<evidence type="ECO:0000256" key="2">
    <source>
        <dbReference type="SAM" id="MobiDB-lite"/>
    </source>
</evidence>
<dbReference type="RefSeq" id="WP_147106833.1">
    <property type="nucleotide sequence ID" value="NZ_BJVJ01000020.1"/>
</dbReference>
<dbReference type="InterPro" id="IPR011990">
    <property type="entry name" value="TPR-like_helical_dom_sf"/>
</dbReference>
<dbReference type="PROSITE" id="PS50005">
    <property type="entry name" value="TPR"/>
    <property type="match status" value="1"/>
</dbReference>
<protein>
    <submittedName>
        <fullName evidence="3">Uncharacterized protein</fullName>
    </submittedName>
</protein>